<gene>
    <name evidence="1" type="ORF">JR316_0002547</name>
</gene>
<dbReference type="EMBL" id="JAFIQS020000002">
    <property type="protein sequence ID" value="KAH9485637.1"/>
    <property type="molecule type" value="Genomic_DNA"/>
</dbReference>
<dbReference type="Proteomes" id="UP000664032">
    <property type="component" value="Unassembled WGS sequence"/>
</dbReference>
<reference evidence="1" key="1">
    <citation type="submission" date="2021-10" db="EMBL/GenBank/DDBJ databases">
        <title>Psilocybe cubensis genome.</title>
        <authorList>
            <person name="Mckernan K.J."/>
            <person name="Crawford S."/>
            <person name="Trippe A."/>
            <person name="Kane L.T."/>
            <person name="Mclaughlin S."/>
        </authorList>
    </citation>
    <scope>NUCLEOTIDE SEQUENCE</scope>
    <source>
        <strain evidence="1">MGC-MH-2018</strain>
    </source>
</reference>
<protein>
    <submittedName>
        <fullName evidence="1">Uncharacterized protein</fullName>
    </submittedName>
</protein>
<sequence>MLSESQNTLAWKISLTFIHALAISSGCIRVSQRWRKKLMWWDDYAVIPPIVCNFIGILLFWLQFKNHNTITWDTVDEDSNTFLFSWWLYFFVGYSMLWGSRLSLSLTLARLFMPGNPCRKLALVLSGATSLLYIASILVTTLGCRGSPWWKLKIETCFTTTTTVSFGRLIATLFALEFISDLFLIAGPLTLLWRIKFPPTERLLILSLFSSSILTLLASILYAILYYATTFRRRSDSRLLFTAMGHIQACLSLLAANILVVTMLIYKTIRKWQAAAQRPARPRVNSARSHKAVAAMGAPVQNSLDDQTTTTESITPQATILLSLTVLSEIRSYPGSPMDAYGHFAIRSAELSRGTSHNNDQTSNISVEERESRVQ</sequence>
<proteinExistence type="predicted"/>
<comment type="caution">
    <text evidence="1">The sequence shown here is derived from an EMBL/GenBank/DDBJ whole genome shotgun (WGS) entry which is preliminary data.</text>
</comment>
<name>A0ACB8HDA7_PSICU</name>
<keyword evidence="2" id="KW-1185">Reference proteome</keyword>
<evidence type="ECO:0000313" key="1">
    <source>
        <dbReference type="EMBL" id="KAH9485637.1"/>
    </source>
</evidence>
<accession>A0ACB8HDA7</accession>
<organism evidence="1 2">
    <name type="scientific">Psilocybe cubensis</name>
    <name type="common">Psychedelic mushroom</name>
    <name type="synonym">Stropharia cubensis</name>
    <dbReference type="NCBI Taxonomy" id="181762"/>
    <lineage>
        <taxon>Eukaryota</taxon>
        <taxon>Fungi</taxon>
        <taxon>Dikarya</taxon>
        <taxon>Basidiomycota</taxon>
        <taxon>Agaricomycotina</taxon>
        <taxon>Agaricomycetes</taxon>
        <taxon>Agaricomycetidae</taxon>
        <taxon>Agaricales</taxon>
        <taxon>Agaricineae</taxon>
        <taxon>Strophariaceae</taxon>
        <taxon>Psilocybe</taxon>
    </lineage>
</organism>
<evidence type="ECO:0000313" key="2">
    <source>
        <dbReference type="Proteomes" id="UP000664032"/>
    </source>
</evidence>